<organism evidence="1 2">
    <name type="scientific">Phycicoccus sonneratiae</name>
    <dbReference type="NCBI Taxonomy" id="2807628"/>
    <lineage>
        <taxon>Bacteria</taxon>
        <taxon>Bacillati</taxon>
        <taxon>Actinomycetota</taxon>
        <taxon>Actinomycetes</taxon>
        <taxon>Micrococcales</taxon>
        <taxon>Intrasporangiaceae</taxon>
        <taxon>Phycicoccus</taxon>
    </lineage>
</organism>
<sequence length="403" mass="41925">MTGRGPQPPTAAGPRAERPGLGYVRDVMALMHPGAEVTVRRRPRRGHARAWSLVPGSADPRLLVPSRPRAAAVATVSGLGGSGARGAAGSLLGLAARAGGLALLPHLVVEGDGPALAGLVEEVLGRPVALAMSVGRVRALQKPVLRVLGHDGSTLAYVKVGVDDTTRGLVDHEAEVLHVLAGSGLRRLVVPEVLAHRPWHGLSVLVQAPVGGPGGVTPAMVSRAALELSDIGPRQQGVVGSDGAWRDLVDRVAALAPSTSATALVAALDEVGSRAAGTPVEWGPWHGDFASWNMAAAGDRLAVWDWEGFAAPVPVGLDLLHHRLQDAVVVEGRHPRAAVRELAEQAPALLGPWGPADPTLVVLLYVVLLAVGFLETGDHRTRLSRLDEWLEPALAELVAGVRR</sequence>
<name>A0ABS2CQB8_9MICO</name>
<dbReference type="Proteomes" id="UP001430172">
    <property type="component" value="Unassembled WGS sequence"/>
</dbReference>
<dbReference type="RefSeq" id="WP_204132551.1">
    <property type="nucleotide sequence ID" value="NZ_JAFDVD010000021.1"/>
</dbReference>
<proteinExistence type="predicted"/>
<keyword evidence="2" id="KW-1185">Reference proteome</keyword>
<evidence type="ECO:0000313" key="2">
    <source>
        <dbReference type="Proteomes" id="UP001430172"/>
    </source>
</evidence>
<dbReference type="SUPFAM" id="SSF56112">
    <property type="entry name" value="Protein kinase-like (PK-like)"/>
    <property type="match status" value="1"/>
</dbReference>
<comment type="caution">
    <text evidence="1">The sequence shown here is derived from an EMBL/GenBank/DDBJ whole genome shotgun (WGS) entry which is preliminary data.</text>
</comment>
<evidence type="ECO:0000313" key="1">
    <source>
        <dbReference type="EMBL" id="MBM6402080.1"/>
    </source>
</evidence>
<evidence type="ECO:0008006" key="3">
    <source>
        <dbReference type="Google" id="ProtNLM"/>
    </source>
</evidence>
<gene>
    <name evidence="1" type="ORF">JQN70_16905</name>
</gene>
<dbReference type="InterPro" id="IPR011009">
    <property type="entry name" value="Kinase-like_dom_sf"/>
</dbReference>
<protein>
    <recommendedName>
        <fullName evidence="3">Aminoglycoside phosphotransferase domain-containing protein</fullName>
    </recommendedName>
</protein>
<reference evidence="1" key="1">
    <citation type="submission" date="2021-02" db="EMBL/GenBank/DDBJ databases">
        <title>Phycicoccus sp. MQZ13P-5T, whole genome shotgun sequence.</title>
        <authorList>
            <person name="Tuo L."/>
        </authorList>
    </citation>
    <scope>NUCLEOTIDE SEQUENCE</scope>
    <source>
        <strain evidence="1">MQZ13P-5</strain>
    </source>
</reference>
<dbReference type="EMBL" id="JAFDVD010000021">
    <property type="protein sequence ID" value="MBM6402080.1"/>
    <property type="molecule type" value="Genomic_DNA"/>
</dbReference>
<accession>A0ABS2CQB8</accession>